<feature type="transmembrane region" description="Helical" evidence="1">
    <location>
        <begin position="105"/>
        <end position="124"/>
    </location>
</feature>
<sequence length="170" mass="19172">MLIEIIKNTPVWVWILLAYLVRRGITSLKPREVSVRRLLIIPMIFFIWGVYEIITTLTLTSLTLTLVIGSFTLGVLGLLFVNRRFINQAKYNPDTMMVILPGQPISLLLILFAFISHYVFSVFVAVDPQIVKSASFVVIFCVLSGFSIGAFWGNTLRNLHVAITARKSIV</sequence>
<dbReference type="RefSeq" id="WP_153448376.1">
    <property type="nucleotide sequence ID" value="NZ_CP045700.1"/>
</dbReference>
<evidence type="ECO:0000313" key="3">
    <source>
        <dbReference type="Proteomes" id="UP000348942"/>
    </source>
</evidence>
<evidence type="ECO:0000256" key="1">
    <source>
        <dbReference type="SAM" id="Phobius"/>
    </source>
</evidence>
<dbReference type="AlphaFoldDB" id="A0A5Q0TGI3"/>
<dbReference type="InterPro" id="IPR046730">
    <property type="entry name" value="DUF6622"/>
</dbReference>
<feature type="transmembrane region" description="Helical" evidence="1">
    <location>
        <begin position="34"/>
        <end position="51"/>
    </location>
</feature>
<reference evidence="2 3" key="1">
    <citation type="submission" date="2019-10" db="EMBL/GenBank/DDBJ databases">
        <title>Vibrio sp. nov., isolated from Coralline algae surface.</title>
        <authorList>
            <person name="Geng Y."/>
            <person name="Zhang X."/>
        </authorList>
    </citation>
    <scope>NUCLEOTIDE SEQUENCE [LARGE SCALE GENOMIC DNA]</scope>
    <source>
        <strain evidence="2 3">SM1977</strain>
    </source>
</reference>
<keyword evidence="1" id="KW-0472">Membrane</keyword>
<feature type="transmembrane region" description="Helical" evidence="1">
    <location>
        <begin position="130"/>
        <end position="152"/>
    </location>
</feature>
<dbReference type="Proteomes" id="UP000348942">
    <property type="component" value="Chromosome 2"/>
</dbReference>
<proteinExistence type="predicted"/>
<keyword evidence="3" id="KW-1185">Reference proteome</keyword>
<accession>A0A5Q0TGI3</accession>
<evidence type="ECO:0000313" key="2">
    <source>
        <dbReference type="EMBL" id="QGA66242.1"/>
    </source>
</evidence>
<protein>
    <recommendedName>
        <fullName evidence="4">DUF1453 domain-containing protein</fullName>
    </recommendedName>
</protein>
<dbReference type="EMBL" id="CP045700">
    <property type="protein sequence ID" value="QGA66242.1"/>
    <property type="molecule type" value="Genomic_DNA"/>
</dbReference>
<dbReference type="Pfam" id="PF20327">
    <property type="entry name" value="DUF6622"/>
    <property type="match status" value="1"/>
</dbReference>
<organism evidence="2 3">
    <name type="scientific">Vibrio algicola</name>
    <dbReference type="NCBI Taxonomy" id="2662262"/>
    <lineage>
        <taxon>Bacteria</taxon>
        <taxon>Pseudomonadati</taxon>
        <taxon>Pseudomonadota</taxon>
        <taxon>Gammaproteobacteria</taxon>
        <taxon>Vibrionales</taxon>
        <taxon>Vibrionaceae</taxon>
        <taxon>Vibrio</taxon>
    </lineage>
</organism>
<evidence type="ECO:0008006" key="4">
    <source>
        <dbReference type="Google" id="ProtNLM"/>
    </source>
</evidence>
<gene>
    <name evidence="2" type="ORF">GFB47_12420</name>
</gene>
<feature type="transmembrane region" description="Helical" evidence="1">
    <location>
        <begin position="57"/>
        <end position="81"/>
    </location>
</feature>
<name>A0A5Q0TGI3_9VIBR</name>
<keyword evidence="1" id="KW-1133">Transmembrane helix</keyword>
<keyword evidence="1" id="KW-0812">Transmembrane</keyword>